<evidence type="ECO:0008006" key="5">
    <source>
        <dbReference type="Google" id="ProtNLM"/>
    </source>
</evidence>
<sequence length="265" mass="27744">METQNWLFFAAVCLLSISSASAAGGSFNITETLAKYSDYNQFNQLLSQTGLADDINNLGTATVLVVNDGGAGSISGQSKQVIKNTLMLNVIMDYLDSNKIKSWKRRSVTFTTMYQRTGEASGDQGQINITKSDNNQVQFGNGGADAQLTATMQKVVTAVSPLSVIEISNLIQPQWIYNKKASSPKKATSPSPSNAPAPSRRHRKEAPQSAESPEADSPPQPDADAESSDTPAPAPGGAHSAASSPSAPAAACAVLLGLMAFATGF</sequence>
<dbReference type="PANTHER" id="PTHR32382:SF6">
    <property type="entry name" value="FASCICLIN-LIKE ARABINOGALACTAN PROTEIN 14"/>
    <property type="match status" value="1"/>
</dbReference>
<feature type="chain" id="PRO_5043853077" description="FAS1 domain-containing protein" evidence="2">
    <location>
        <begin position="23"/>
        <end position="265"/>
    </location>
</feature>
<evidence type="ECO:0000256" key="2">
    <source>
        <dbReference type="SAM" id="SignalP"/>
    </source>
</evidence>
<dbReference type="EMBL" id="OZ034817">
    <property type="protein sequence ID" value="CAL1385275.1"/>
    <property type="molecule type" value="Genomic_DNA"/>
</dbReference>
<evidence type="ECO:0000313" key="3">
    <source>
        <dbReference type="EMBL" id="CAL1385275.1"/>
    </source>
</evidence>
<dbReference type="InterPro" id="IPR033254">
    <property type="entry name" value="Plant_FLA"/>
</dbReference>
<dbReference type="GO" id="GO:0005886">
    <property type="term" value="C:plasma membrane"/>
    <property type="evidence" value="ECO:0007669"/>
    <property type="project" value="TreeGrafter"/>
</dbReference>
<reference evidence="3 4" key="1">
    <citation type="submission" date="2024-04" db="EMBL/GenBank/DDBJ databases">
        <authorList>
            <person name="Fracassetti M."/>
        </authorList>
    </citation>
    <scope>NUCLEOTIDE SEQUENCE [LARGE SCALE GENOMIC DNA]</scope>
</reference>
<feature type="region of interest" description="Disordered" evidence="1">
    <location>
        <begin position="181"/>
        <end position="246"/>
    </location>
</feature>
<proteinExistence type="predicted"/>
<keyword evidence="4" id="KW-1185">Reference proteome</keyword>
<dbReference type="Gene3D" id="2.30.180.10">
    <property type="entry name" value="FAS1 domain"/>
    <property type="match status" value="1"/>
</dbReference>
<keyword evidence="2" id="KW-0732">Signal</keyword>
<dbReference type="Proteomes" id="UP001497516">
    <property type="component" value="Chromosome 4"/>
</dbReference>
<feature type="compositionally biased region" description="Low complexity" evidence="1">
    <location>
        <begin position="181"/>
        <end position="198"/>
    </location>
</feature>
<accession>A0AAV2EH56</accession>
<feature type="signal peptide" evidence="2">
    <location>
        <begin position="1"/>
        <end position="22"/>
    </location>
</feature>
<evidence type="ECO:0000256" key="1">
    <source>
        <dbReference type="SAM" id="MobiDB-lite"/>
    </source>
</evidence>
<dbReference type="PANTHER" id="PTHR32382">
    <property type="entry name" value="FASCICLIN-LIKE ARABINOGALACTAN PROTEIN"/>
    <property type="match status" value="1"/>
</dbReference>
<dbReference type="SUPFAM" id="SSF82153">
    <property type="entry name" value="FAS1 domain"/>
    <property type="match status" value="1"/>
</dbReference>
<dbReference type="AlphaFoldDB" id="A0AAV2EH56"/>
<gene>
    <name evidence="3" type="ORF">LTRI10_LOCUS26426</name>
</gene>
<protein>
    <recommendedName>
        <fullName evidence="5">FAS1 domain-containing protein</fullName>
    </recommendedName>
</protein>
<feature type="compositionally biased region" description="Low complexity" evidence="1">
    <location>
        <begin position="235"/>
        <end position="246"/>
    </location>
</feature>
<dbReference type="InterPro" id="IPR036378">
    <property type="entry name" value="FAS1_dom_sf"/>
</dbReference>
<organism evidence="3 4">
    <name type="scientific">Linum trigynum</name>
    <dbReference type="NCBI Taxonomy" id="586398"/>
    <lineage>
        <taxon>Eukaryota</taxon>
        <taxon>Viridiplantae</taxon>
        <taxon>Streptophyta</taxon>
        <taxon>Embryophyta</taxon>
        <taxon>Tracheophyta</taxon>
        <taxon>Spermatophyta</taxon>
        <taxon>Magnoliopsida</taxon>
        <taxon>eudicotyledons</taxon>
        <taxon>Gunneridae</taxon>
        <taxon>Pentapetalae</taxon>
        <taxon>rosids</taxon>
        <taxon>fabids</taxon>
        <taxon>Malpighiales</taxon>
        <taxon>Linaceae</taxon>
        <taxon>Linum</taxon>
    </lineage>
</organism>
<name>A0AAV2EH56_9ROSI</name>
<evidence type="ECO:0000313" key="4">
    <source>
        <dbReference type="Proteomes" id="UP001497516"/>
    </source>
</evidence>